<evidence type="ECO:0000313" key="3">
    <source>
        <dbReference type="EMBL" id="GAI33928.1"/>
    </source>
</evidence>
<reference evidence="3" key="1">
    <citation type="journal article" date="2014" name="Front. Microbiol.">
        <title>High frequency of phylogenetically diverse reductive dehalogenase-homologous genes in deep subseafloor sedimentary metagenomes.</title>
        <authorList>
            <person name="Kawai M."/>
            <person name="Futagami T."/>
            <person name="Toyoda A."/>
            <person name="Takaki Y."/>
            <person name="Nishi S."/>
            <person name="Hori S."/>
            <person name="Arai W."/>
            <person name="Tsubouchi T."/>
            <person name="Morono Y."/>
            <person name="Uchiyama I."/>
            <person name="Ito T."/>
            <person name="Fujiyama A."/>
            <person name="Inagaki F."/>
            <person name="Takami H."/>
        </authorList>
    </citation>
    <scope>NUCLEOTIDE SEQUENCE</scope>
    <source>
        <strain evidence="3">Expedition CK06-06</strain>
    </source>
</reference>
<keyword evidence="1" id="KW-0472">Membrane</keyword>
<dbReference type="Pfam" id="PF07853">
    <property type="entry name" value="DUF1648"/>
    <property type="match status" value="1"/>
</dbReference>
<dbReference type="InterPro" id="IPR012867">
    <property type="entry name" value="DUF1648"/>
</dbReference>
<keyword evidence="1" id="KW-1133">Transmembrane helix</keyword>
<feature type="transmembrane region" description="Helical" evidence="1">
    <location>
        <begin position="62"/>
        <end position="83"/>
    </location>
</feature>
<proteinExistence type="predicted"/>
<accession>X1MRI5</accession>
<feature type="non-terminal residue" evidence="3">
    <location>
        <position position="118"/>
    </location>
</feature>
<dbReference type="EMBL" id="BARV01027117">
    <property type="protein sequence ID" value="GAI33928.1"/>
    <property type="molecule type" value="Genomic_DNA"/>
</dbReference>
<evidence type="ECO:0000259" key="2">
    <source>
        <dbReference type="Pfam" id="PF07853"/>
    </source>
</evidence>
<dbReference type="AlphaFoldDB" id="X1MRI5"/>
<organism evidence="3">
    <name type="scientific">marine sediment metagenome</name>
    <dbReference type="NCBI Taxonomy" id="412755"/>
    <lineage>
        <taxon>unclassified sequences</taxon>
        <taxon>metagenomes</taxon>
        <taxon>ecological metagenomes</taxon>
    </lineage>
</organism>
<feature type="domain" description="DUF1648" evidence="2">
    <location>
        <begin position="27"/>
        <end position="68"/>
    </location>
</feature>
<feature type="transmembrane region" description="Helical" evidence="1">
    <location>
        <begin position="20"/>
        <end position="42"/>
    </location>
</feature>
<name>X1MRI5_9ZZZZ</name>
<evidence type="ECO:0000256" key="1">
    <source>
        <dbReference type="SAM" id="Phobius"/>
    </source>
</evidence>
<sequence>MKEPSREATSKTTILFRWRYIALPAAILLLSIILAGYFYHLLPNEVAYHFKDGSPDKWMNRGAIIAWMLTPQFLFALLAGVIVRGITKLSSRFQPTASHRVENILSIMGNMIALPQIV</sequence>
<keyword evidence="1" id="KW-0812">Transmembrane</keyword>
<gene>
    <name evidence="3" type="ORF">S06H3_43689</name>
</gene>
<comment type="caution">
    <text evidence="3">The sequence shown here is derived from an EMBL/GenBank/DDBJ whole genome shotgun (WGS) entry which is preliminary data.</text>
</comment>
<protein>
    <recommendedName>
        <fullName evidence="2">DUF1648 domain-containing protein</fullName>
    </recommendedName>
</protein>